<proteinExistence type="predicted"/>
<feature type="transmembrane region" description="Helical" evidence="1">
    <location>
        <begin position="41"/>
        <end position="61"/>
    </location>
</feature>
<protein>
    <submittedName>
        <fullName evidence="2">Uncharacterized protein</fullName>
    </submittedName>
</protein>
<accession>A0AAW0E371</accession>
<keyword evidence="3" id="KW-1185">Reference proteome</keyword>
<dbReference type="AlphaFoldDB" id="A0AAW0E371"/>
<gene>
    <name evidence="2" type="ORF">R3P38DRAFT_3253131</name>
</gene>
<name>A0AAW0E371_9AGAR</name>
<keyword evidence="1" id="KW-0472">Membrane</keyword>
<reference evidence="2 3" key="1">
    <citation type="journal article" date="2024" name="J Genomics">
        <title>Draft genome sequencing and assembly of Favolaschia claudopus CIRM-BRFM 2984 isolated from oak limbs.</title>
        <authorList>
            <person name="Navarro D."/>
            <person name="Drula E."/>
            <person name="Chaduli D."/>
            <person name="Cazenave R."/>
            <person name="Ahrendt S."/>
            <person name="Wang J."/>
            <person name="Lipzen A."/>
            <person name="Daum C."/>
            <person name="Barry K."/>
            <person name="Grigoriev I.V."/>
            <person name="Favel A."/>
            <person name="Rosso M.N."/>
            <person name="Martin F."/>
        </authorList>
    </citation>
    <scope>NUCLEOTIDE SEQUENCE [LARGE SCALE GENOMIC DNA]</scope>
    <source>
        <strain evidence="2 3">CIRM-BRFM 2984</strain>
    </source>
</reference>
<evidence type="ECO:0000313" key="3">
    <source>
        <dbReference type="Proteomes" id="UP001362999"/>
    </source>
</evidence>
<sequence length="319" mass="34846">MPQYDFVEFLGITNCGVGASVFGIAFVSLDTSFISFQNLHPFIHLPLVALFDGALLLLIFIRATFDDSSSSSSRACLRQCTAHHHSCGRALIFIADARPHHLSAATRLGRRTVHHSCGRAHLHRGRAPSSSSPACPMTVQCPSSSMRTRTHIHCGRAPSSTSRARPGRCIAHHHSCGRALIFIADARLIIMLLPVLDGAQFIIHADALIFIADARPLPLPLRLPVPSQCNVHHHPCGRALIFIADAHPHHMSAATCLRLSILNTPFAAVHPSGQSAPLYHLPIFIYSRDLILVVSRLFPKTPHTSSDLFLAHKNFNTAL</sequence>
<organism evidence="2 3">
    <name type="scientific">Favolaschia claudopus</name>
    <dbReference type="NCBI Taxonomy" id="2862362"/>
    <lineage>
        <taxon>Eukaryota</taxon>
        <taxon>Fungi</taxon>
        <taxon>Dikarya</taxon>
        <taxon>Basidiomycota</taxon>
        <taxon>Agaricomycotina</taxon>
        <taxon>Agaricomycetes</taxon>
        <taxon>Agaricomycetidae</taxon>
        <taxon>Agaricales</taxon>
        <taxon>Marasmiineae</taxon>
        <taxon>Mycenaceae</taxon>
        <taxon>Favolaschia</taxon>
    </lineage>
</organism>
<evidence type="ECO:0000313" key="2">
    <source>
        <dbReference type="EMBL" id="KAK7058142.1"/>
    </source>
</evidence>
<feature type="transmembrane region" description="Helical" evidence="1">
    <location>
        <begin position="6"/>
        <end position="29"/>
    </location>
</feature>
<keyword evidence="1" id="KW-1133">Transmembrane helix</keyword>
<dbReference type="EMBL" id="JAWWNJ010000004">
    <property type="protein sequence ID" value="KAK7058142.1"/>
    <property type="molecule type" value="Genomic_DNA"/>
</dbReference>
<comment type="caution">
    <text evidence="2">The sequence shown here is derived from an EMBL/GenBank/DDBJ whole genome shotgun (WGS) entry which is preliminary data.</text>
</comment>
<dbReference type="Proteomes" id="UP001362999">
    <property type="component" value="Unassembled WGS sequence"/>
</dbReference>
<evidence type="ECO:0000256" key="1">
    <source>
        <dbReference type="SAM" id="Phobius"/>
    </source>
</evidence>
<keyword evidence="1" id="KW-0812">Transmembrane</keyword>